<evidence type="ECO:0000259" key="4">
    <source>
        <dbReference type="Pfam" id="PF03364"/>
    </source>
</evidence>
<evidence type="ECO:0000256" key="3">
    <source>
        <dbReference type="ARBA" id="ARBA00024947"/>
    </source>
</evidence>
<dbReference type="RefSeq" id="XP_047776370.1">
    <property type="nucleotide sequence ID" value="XM_047924376.1"/>
</dbReference>
<dbReference type="InterPro" id="IPR023393">
    <property type="entry name" value="START-like_dom_sf"/>
</dbReference>
<gene>
    <name evidence="5" type="ORF">C8Q71DRAFT_771943</name>
</gene>
<dbReference type="InterPro" id="IPR044996">
    <property type="entry name" value="COQ10-like"/>
</dbReference>
<feature type="domain" description="Coenzyme Q-binding protein COQ10 START" evidence="4">
    <location>
        <begin position="53"/>
        <end position="218"/>
    </location>
</feature>
<dbReference type="InterPro" id="IPR005031">
    <property type="entry name" value="COQ10_START"/>
</dbReference>
<comment type="caution">
    <text evidence="5">The sequence shown here is derived from an EMBL/GenBank/DDBJ whole genome shotgun (WGS) entry which is preliminary data.</text>
</comment>
<sequence length="230" mass="25231">MLPLVHLLPRPLSLGHAACRSFFTLPDLSKLSPFSQPGGSEPEPQTYHERKILPYKPSELYKVVTDVDSYPKFLPFCVSARVLDRSVPTSADKPLTMRAEMTVGFLSFKESYVSDVICRPNQSVEIAASTSTPLFRTLNTVWRFQPASPNSPHPSGRLPLSGPSPSAIALQTSQETADDNGPTLITLDLAFSFANPIHAAVSTAFFGQVSRMMVKAFEERCLDIYGPGEK</sequence>
<keyword evidence="6" id="KW-1185">Reference proteome</keyword>
<comment type="similarity">
    <text evidence="1">Belongs to the COQ10 family.</text>
</comment>
<dbReference type="CDD" id="cd07813">
    <property type="entry name" value="COQ10p_like"/>
    <property type="match status" value="1"/>
</dbReference>
<evidence type="ECO:0000313" key="5">
    <source>
        <dbReference type="EMBL" id="KAH9833654.1"/>
    </source>
</evidence>
<accession>A0ABQ8K8W9</accession>
<proteinExistence type="inferred from homology"/>
<evidence type="ECO:0000313" key="6">
    <source>
        <dbReference type="Proteomes" id="UP000814176"/>
    </source>
</evidence>
<comment type="subunit">
    <text evidence="2">Interacts with coenzyme Q.</text>
</comment>
<dbReference type="GeneID" id="72005108"/>
<dbReference type="PANTHER" id="PTHR12901:SF10">
    <property type="entry name" value="COENZYME Q-BINDING PROTEIN COQ10, MITOCHONDRIAL"/>
    <property type="match status" value="1"/>
</dbReference>
<evidence type="ECO:0000256" key="1">
    <source>
        <dbReference type="ARBA" id="ARBA00006885"/>
    </source>
</evidence>
<dbReference type="EMBL" id="JADCUA010000017">
    <property type="protein sequence ID" value="KAH9833654.1"/>
    <property type="molecule type" value="Genomic_DNA"/>
</dbReference>
<dbReference type="Pfam" id="PF03364">
    <property type="entry name" value="Polyketide_cyc"/>
    <property type="match status" value="1"/>
</dbReference>
<evidence type="ECO:0000256" key="2">
    <source>
        <dbReference type="ARBA" id="ARBA00011814"/>
    </source>
</evidence>
<reference evidence="5 6" key="1">
    <citation type="journal article" date="2021" name="Environ. Microbiol.">
        <title>Gene family expansions and transcriptome signatures uncover fungal adaptations to wood decay.</title>
        <authorList>
            <person name="Hage H."/>
            <person name="Miyauchi S."/>
            <person name="Viragh M."/>
            <person name="Drula E."/>
            <person name="Min B."/>
            <person name="Chaduli D."/>
            <person name="Navarro D."/>
            <person name="Favel A."/>
            <person name="Norest M."/>
            <person name="Lesage-Meessen L."/>
            <person name="Balint B."/>
            <person name="Merenyi Z."/>
            <person name="de Eugenio L."/>
            <person name="Morin E."/>
            <person name="Martinez A.T."/>
            <person name="Baldrian P."/>
            <person name="Stursova M."/>
            <person name="Martinez M.J."/>
            <person name="Novotny C."/>
            <person name="Magnuson J.K."/>
            <person name="Spatafora J.W."/>
            <person name="Maurice S."/>
            <person name="Pangilinan J."/>
            <person name="Andreopoulos W."/>
            <person name="LaButti K."/>
            <person name="Hundley H."/>
            <person name="Na H."/>
            <person name="Kuo A."/>
            <person name="Barry K."/>
            <person name="Lipzen A."/>
            <person name="Henrissat B."/>
            <person name="Riley R."/>
            <person name="Ahrendt S."/>
            <person name="Nagy L.G."/>
            <person name="Grigoriev I.V."/>
            <person name="Martin F."/>
            <person name="Rosso M.N."/>
        </authorList>
    </citation>
    <scope>NUCLEOTIDE SEQUENCE [LARGE SCALE GENOMIC DNA]</scope>
    <source>
        <strain evidence="5 6">CIRM-BRFM 1785</strain>
    </source>
</reference>
<name>A0ABQ8K8W9_9APHY</name>
<dbReference type="Gene3D" id="3.30.530.20">
    <property type="match status" value="1"/>
</dbReference>
<dbReference type="SUPFAM" id="SSF55961">
    <property type="entry name" value="Bet v1-like"/>
    <property type="match status" value="1"/>
</dbReference>
<protein>
    <submittedName>
        <fullName evidence="5">Dehydrase and lipid transport-domain-containing protein</fullName>
    </submittedName>
</protein>
<dbReference type="PANTHER" id="PTHR12901">
    <property type="entry name" value="SPERM PROTEIN HOMOLOG"/>
    <property type="match status" value="1"/>
</dbReference>
<comment type="function">
    <text evidence="3">Required for the function of coenzyme Q in the respiratory chain. May serve as a chaperone or may be involved in the transport of Q6 from its site of synthesis to the catalytic sites of the respiratory complexes.</text>
</comment>
<organism evidence="5 6">
    <name type="scientific">Rhodofomes roseus</name>
    <dbReference type="NCBI Taxonomy" id="34475"/>
    <lineage>
        <taxon>Eukaryota</taxon>
        <taxon>Fungi</taxon>
        <taxon>Dikarya</taxon>
        <taxon>Basidiomycota</taxon>
        <taxon>Agaricomycotina</taxon>
        <taxon>Agaricomycetes</taxon>
        <taxon>Polyporales</taxon>
        <taxon>Rhodofomes</taxon>
    </lineage>
</organism>
<dbReference type="Proteomes" id="UP000814176">
    <property type="component" value="Unassembled WGS sequence"/>
</dbReference>